<evidence type="ECO:0000313" key="2">
    <source>
        <dbReference type="EMBL" id="MBW74992.1"/>
    </source>
</evidence>
<sequence>MFLERCVFTVLAIGIHFGRSRVIISDDVFPALRLTNLVNEVQAHELRNTTAVSSFTSTYRQHRHHPLLAFSIIAIVSGTGWSTTTYRSIQCRRQHRCNRLQHRIE</sequence>
<keyword evidence="1" id="KW-0812">Transmembrane</keyword>
<accession>A0A2M4DBP1</accession>
<keyword evidence="1" id="KW-1133">Transmembrane helix</keyword>
<organism evidence="2">
    <name type="scientific">Anopheles darlingi</name>
    <name type="common">Mosquito</name>
    <dbReference type="NCBI Taxonomy" id="43151"/>
    <lineage>
        <taxon>Eukaryota</taxon>
        <taxon>Metazoa</taxon>
        <taxon>Ecdysozoa</taxon>
        <taxon>Arthropoda</taxon>
        <taxon>Hexapoda</taxon>
        <taxon>Insecta</taxon>
        <taxon>Pterygota</taxon>
        <taxon>Neoptera</taxon>
        <taxon>Endopterygota</taxon>
        <taxon>Diptera</taxon>
        <taxon>Nematocera</taxon>
        <taxon>Culicoidea</taxon>
        <taxon>Culicidae</taxon>
        <taxon>Anophelinae</taxon>
        <taxon>Anopheles</taxon>
    </lineage>
</organism>
<dbReference type="AlphaFoldDB" id="A0A2M4DBP1"/>
<reference evidence="2" key="1">
    <citation type="submission" date="2018-01" db="EMBL/GenBank/DDBJ databases">
        <title>An insight into the sialome of Amazonian anophelines.</title>
        <authorList>
            <person name="Ribeiro J.M."/>
            <person name="Scarpassa V."/>
            <person name="Calvo E."/>
        </authorList>
    </citation>
    <scope>NUCLEOTIDE SEQUENCE</scope>
</reference>
<protein>
    <submittedName>
        <fullName evidence="2">Uncharacterized protein</fullName>
    </submittedName>
</protein>
<keyword evidence="1" id="KW-0472">Membrane</keyword>
<proteinExistence type="predicted"/>
<feature type="transmembrane region" description="Helical" evidence="1">
    <location>
        <begin position="67"/>
        <end position="86"/>
    </location>
</feature>
<dbReference type="EMBL" id="GGFL01010814">
    <property type="protein sequence ID" value="MBW74992.1"/>
    <property type="molecule type" value="Transcribed_RNA"/>
</dbReference>
<evidence type="ECO:0000256" key="1">
    <source>
        <dbReference type="SAM" id="Phobius"/>
    </source>
</evidence>
<name>A0A2M4DBP1_ANODA</name>